<dbReference type="PANTHER" id="PTHR35568:SF1">
    <property type="entry name" value="TRANSCRIPTIONAL REGULATOR DAUR"/>
    <property type="match status" value="1"/>
</dbReference>
<keyword evidence="5" id="KW-1185">Reference proteome</keyword>
<protein>
    <submittedName>
        <fullName evidence="4">Putative transcriptional regulator YheO</fullName>
    </submittedName>
</protein>
<evidence type="ECO:0000313" key="4">
    <source>
        <dbReference type="EMBL" id="ROR97768.1"/>
    </source>
</evidence>
<dbReference type="InterPro" id="IPR039445">
    <property type="entry name" value="DauR-like_HTH"/>
</dbReference>
<dbReference type="Pfam" id="PF08348">
    <property type="entry name" value="PAS_6"/>
    <property type="match status" value="1"/>
</dbReference>
<dbReference type="Pfam" id="PF13309">
    <property type="entry name" value="HTH_22"/>
    <property type="match status" value="1"/>
</dbReference>
<dbReference type="Proteomes" id="UP000275356">
    <property type="component" value="Unassembled WGS sequence"/>
</dbReference>
<feature type="compositionally biased region" description="Pro residues" evidence="1">
    <location>
        <begin position="235"/>
        <end position="245"/>
    </location>
</feature>
<dbReference type="EMBL" id="RKHQ01000001">
    <property type="protein sequence ID" value="ROR97768.1"/>
    <property type="molecule type" value="Genomic_DNA"/>
</dbReference>
<dbReference type="InterPro" id="IPR039446">
    <property type="entry name" value="DauR-like"/>
</dbReference>
<feature type="region of interest" description="Disordered" evidence="1">
    <location>
        <begin position="227"/>
        <end position="253"/>
    </location>
</feature>
<dbReference type="InterPro" id="IPR013559">
    <property type="entry name" value="YheO"/>
</dbReference>
<comment type="caution">
    <text evidence="4">The sequence shown here is derived from an EMBL/GenBank/DDBJ whole genome shotgun (WGS) entry which is preliminary data.</text>
</comment>
<evidence type="ECO:0000259" key="3">
    <source>
        <dbReference type="Pfam" id="PF13309"/>
    </source>
</evidence>
<feature type="domain" description="Transcriptional regulator DauR-like HTH" evidence="3">
    <location>
        <begin position="162"/>
        <end position="223"/>
    </location>
</feature>
<reference evidence="4 5" key="1">
    <citation type="submission" date="2018-11" db="EMBL/GenBank/DDBJ databases">
        <title>Sequencing the genomes of 1000 actinobacteria strains.</title>
        <authorList>
            <person name="Klenk H.-P."/>
        </authorList>
    </citation>
    <scope>NUCLEOTIDE SEQUENCE [LARGE SCALE GENOMIC DNA]</scope>
    <source>
        <strain evidence="4 5">DSM 13521</strain>
    </source>
</reference>
<dbReference type="AlphaFoldDB" id="A0A3N2DDM5"/>
<evidence type="ECO:0000256" key="1">
    <source>
        <dbReference type="SAM" id="MobiDB-lite"/>
    </source>
</evidence>
<proteinExistence type="predicted"/>
<evidence type="ECO:0000259" key="2">
    <source>
        <dbReference type="Pfam" id="PF08348"/>
    </source>
</evidence>
<gene>
    <name evidence="4" type="ORF">EDD28_2374</name>
</gene>
<accession>A0A3N2DDM5</accession>
<name>A0A3N2DDM5_9MICO</name>
<evidence type="ECO:0000313" key="5">
    <source>
        <dbReference type="Proteomes" id="UP000275356"/>
    </source>
</evidence>
<organism evidence="4 5">
    <name type="scientific">Salana multivorans</name>
    <dbReference type="NCBI Taxonomy" id="120377"/>
    <lineage>
        <taxon>Bacteria</taxon>
        <taxon>Bacillati</taxon>
        <taxon>Actinomycetota</taxon>
        <taxon>Actinomycetes</taxon>
        <taxon>Micrococcales</taxon>
        <taxon>Beutenbergiaceae</taxon>
        <taxon>Salana</taxon>
    </lineage>
</organism>
<dbReference type="PANTHER" id="PTHR35568">
    <property type="entry name" value="TRANSCRIPTIONAL REGULATOR DAUR"/>
    <property type="match status" value="1"/>
</dbReference>
<dbReference type="RefSeq" id="WP_170169451.1">
    <property type="nucleotide sequence ID" value="NZ_CALFQU010000045.1"/>
</dbReference>
<sequence length="253" mass="26825">MSENRPTVETIEELHAQLRPVMRAVAAAVGPTCEVVLHDLTHRAMERTIVDIVNGHVSGRRVGGPSTNLGLIALADEGRDHDAYGYPGRTADGRDLSCSTVYYRNARGSIIGALCLNVDLTQLQAAQASIAALLPTRPAPEGGQPGRPGEVEVVGSGIEQVLEAMISEAIDAVGQPVAVMRKPARLEVVRLLETRGAFHVRQAVERVAERLGVSRVTAYGYLDTVRQSSASAGPEPTPSPSPSPVPSSQKEES</sequence>
<feature type="domain" description="YheO-like" evidence="2">
    <location>
        <begin position="17"/>
        <end position="127"/>
    </location>
</feature>